<accession>A0A392P4K2</accession>
<comment type="caution">
    <text evidence="1">The sequence shown here is derived from an EMBL/GenBank/DDBJ whole genome shotgun (WGS) entry which is preliminary data.</text>
</comment>
<organism evidence="1 2">
    <name type="scientific">Trifolium medium</name>
    <dbReference type="NCBI Taxonomy" id="97028"/>
    <lineage>
        <taxon>Eukaryota</taxon>
        <taxon>Viridiplantae</taxon>
        <taxon>Streptophyta</taxon>
        <taxon>Embryophyta</taxon>
        <taxon>Tracheophyta</taxon>
        <taxon>Spermatophyta</taxon>
        <taxon>Magnoliopsida</taxon>
        <taxon>eudicotyledons</taxon>
        <taxon>Gunneridae</taxon>
        <taxon>Pentapetalae</taxon>
        <taxon>rosids</taxon>
        <taxon>fabids</taxon>
        <taxon>Fabales</taxon>
        <taxon>Fabaceae</taxon>
        <taxon>Papilionoideae</taxon>
        <taxon>50 kb inversion clade</taxon>
        <taxon>NPAAA clade</taxon>
        <taxon>Hologalegina</taxon>
        <taxon>IRL clade</taxon>
        <taxon>Trifolieae</taxon>
        <taxon>Trifolium</taxon>
    </lineage>
</organism>
<dbReference type="Proteomes" id="UP000265520">
    <property type="component" value="Unassembled WGS sequence"/>
</dbReference>
<name>A0A392P4K2_9FABA</name>
<evidence type="ECO:0000313" key="2">
    <source>
        <dbReference type="Proteomes" id="UP000265520"/>
    </source>
</evidence>
<dbReference type="EMBL" id="LXQA010062675">
    <property type="protein sequence ID" value="MCI06682.1"/>
    <property type="molecule type" value="Genomic_DNA"/>
</dbReference>
<protein>
    <submittedName>
        <fullName evidence="1">Uncharacterized protein</fullName>
    </submittedName>
</protein>
<proteinExistence type="predicted"/>
<keyword evidence="2" id="KW-1185">Reference proteome</keyword>
<reference evidence="1 2" key="1">
    <citation type="journal article" date="2018" name="Front. Plant Sci.">
        <title>Red Clover (Trifolium pratense) and Zigzag Clover (T. medium) - A Picture of Genomic Similarities and Differences.</title>
        <authorList>
            <person name="Dluhosova J."/>
            <person name="Istvanek J."/>
            <person name="Nedelnik J."/>
            <person name="Repkova J."/>
        </authorList>
    </citation>
    <scope>NUCLEOTIDE SEQUENCE [LARGE SCALE GENOMIC DNA]</scope>
    <source>
        <strain evidence="2">cv. 10/8</strain>
        <tissue evidence="1">Leaf</tissue>
    </source>
</reference>
<sequence length="41" mass="4872">KPMRIIDMASYDFTKLEDMPFTDHFYPFLDVDEASFPGRLN</sequence>
<evidence type="ECO:0000313" key="1">
    <source>
        <dbReference type="EMBL" id="MCI06682.1"/>
    </source>
</evidence>
<feature type="non-terminal residue" evidence="1">
    <location>
        <position position="1"/>
    </location>
</feature>
<dbReference type="AlphaFoldDB" id="A0A392P4K2"/>